<dbReference type="InterPro" id="IPR056690">
    <property type="entry name" value="DUF7788"/>
</dbReference>
<dbReference type="OrthoDB" id="1149618at2759"/>
<evidence type="ECO:0000259" key="2">
    <source>
        <dbReference type="Pfam" id="PF11443"/>
    </source>
</evidence>
<proteinExistence type="predicted"/>
<dbReference type="InterPro" id="IPR036465">
    <property type="entry name" value="vWFA_dom_sf"/>
</dbReference>
<dbReference type="PANTHER" id="PTHR31373">
    <property type="entry name" value="OS06G0652100 PROTEIN"/>
    <property type="match status" value="1"/>
</dbReference>
<dbReference type="InterPro" id="IPR011205">
    <property type="entry name" value="UCP015417_vWA"/>
</dbReference>
<feature type="region of interest" description="Disordered" evidence="1">
    <location>
        <begin position="132"/>
        <end position="153"/>
    </location>
</feature>
<dbReference type="RefSeq" id="XP_033390313.1">
    <property type="nucleotide sequence ID" value="XM_033526766.1"/>
</dbReference>
<evidence type="ECO:0000259" key="3">
    <source>
        <dbReference type="Pfam" id="PF25043"/>
    </source>
</evidence>
<dbReference type="Proteomes" id="UP000799778">
    <property type="component" value="Unassembled WGS sequence"/>
</dbReference>
<sequence length="866" mass="96898">MSSSVRIKAPSIFRSSLVASTQRAIHNHNHRRPVPVANFCFFRRSLSSSSSKYLSDKSVDSVSMSSTAAPSDITLVAEDTKKVHSVLDSSFPVYLPADPALFLPEDEFQAHLQRTLINVRKAAVSDLKDKLDNVGEGETSPGAPKSKVDMDVDDKPVEPSPFIEALKKHEAHVKTEEQLLAENKTLTENADVTNVSAKNPLVDLFYDLSQGTTGERLETLLQNAWNMDALMTLKIIFNSRSIHLGKSDKFVAYKAFGWLAEHHPATLLANLRWLVRPVIEKKTKKAKAKSEDGKGETVDEGKTVAQEEDDFEMVDAEQDPEKTSFDVQFGVSHGYWKDLLNILALAANDQLSCHSRPESLLIQVNNKYGSSKRKREFDPQKAKEVRKQVMLERYQRVLKKLETDDFYRSLHQLVARLFAEQLQIDAMNLKSSKKSDQKKVSLAAKWAPTFGEFHDKHTFIQTSIAEIMFPNPQEICPDATNRELYIRYAREAYRKTISSPLRKALEVVERDIAANRFDQIKYDRVPSLAMDRYVSLFLNKDTEHFTKYIDKVAVGEAKISGAVLLPSTLVAKARGLPSSHAQKNPHDLKAAKAAISAGHIGKILDGQWNTLVQRIRDSGTLDNSIAVCDVSGSMEYSPFRPSDKTTPMDSSIGLSLLLAEVTAPPFGGHFITFSADPQLVSVGGPNDTRTFVDKVHYILNASWGMNTDFVAVFERLILPTAIANKIPQEQMVKRIFVFSDMQFDCASIPNRWTTSYERIKKMFEEAGYEIPELVFWNLAAEKTDKPVTSEDNGTALVSGYSQGMLKSFLDGAGFEGEEGEEVVEEVVNEDGTVEVKVKKQKEKMDPFTVVKKAVSHKAYDMLQVVD</sequence>
<dbReference type="PANTHER" id="PTHR31373:SF27">
    <property type="entry name" value="TROVE DOMAIN-CONTAINING PROTEIN"/>
    <property type="match status" value="1"/>
</dbReference>
<evidence type="ECO:0000313" key="4">
    <source>
        <dbReference type="EMBL" id="KAF2021974.1"/>
    </source>
</evidence>
<dbReference type="AlphaFoldDB" id="A0A6A5YBH9"/>
<feature type="domain" description="DUF7788" evidence="3">
    <location>
        <begin position="623"/>
        <end position="854"/>
    </location>
</feature>
<accession>A0A6A5YBH9</accession>
<keyword evidence="5" id="KW-1185">Reference proteome</keyword>
<dbReference type="Gene3D" id="3.40.50.410">
    <property type="entry name" value="von Willebrand factor, type A domain"/>
    <property type="match status" value="1"/>
</dbReference>
<name>A0A6A5YBH9_9PLEO</name>
<gene>
    <name evidence="4" type="ORF">BU24DRAFT_417618</name>
</gene>
<reference evidence="4" key="1">
    <citation type="journal article" date="2020" name="Stud. Mycol.">
        <title>101 Dothideomycetes genomes: a test case for predicting lifestyles and emergence of pathogens.</title>
        <authorList>
            <person name="Haridas S."/>
            <person name="Albert R."/>
            <person name="Binder M."/>
            <person name="Bloem J."/>
            <person name="Labutti K."/>
            <person name="Salamov A."/>
            <person name="Andreopoulos B."/>
            <person name="Baker S."/>
            <person name="Barry K."/>
            <person name="Bills G."/>
            <person name="Bluhm B."/>
            <person name="Cannon C."/>
            <person name="Castanera R."/>
            <person name="Culley D."/>
            <person name="Daum C."/>
            <person name="Ezra D."/>
            <person name="Gonzalez J."/>
            <person name="Henrissat B."/>
            <person name="Kuo A."/>
            <person name="Liang C."/>
            <person name="Lipzen A."/>
            <person name="Lutzoni F."/>
            <person name="Magnuson J."/>
            <person name="Mondo S."/>
            <person name="Nolan M."/>
            <person name="Ohm R."/>
            <person name="Pangilinan J."/>
            <person name="Park H.-J."/>
            <person name="Ramirez L."/>
            <person name="Alfaro M."/>
            <person name="Sun H."/>
            <person name="Tritt A."/>
            <person name="Yoshinaga Y."/>
            <person name="Zwiers L.-H."/>
            <person name="Turgeon B."/>
            <person name="Goodwin S."/>
            <person name="Spatafora J."/>
            <person name="Crous P."/>
            <person name="Grigoriev I."/>
        </authorList>
    </citation>
    <scope>NUCLEOTIDE SEQUENCE</scope>
    <source>
        <strain evidence="4">CBS 175.79</strain>
    </source>
</reference>
<feature type="domain" description="DUF2828" evidence="2">
    <location>
        <begin position="187"/>
        <end position="621"/>
    </location>
</feature>
<dbReference type="GeneID" id="54284163"/>
<dbReference type="InterPro" id="IPR058580">
    <property type="entry name" value="DUF2828"/>
</dbReference>
<evidence type="ECO:0000313" key="5">
    <source>
        <dbReference type="Proteomes" id="UP000799778"/>
    </source>
</evidence>
<dbReference type="Pfam" id="PF25043">
    <property type="entry name" value="DUF7788"/>
    <property type="match status" value="1"/>
</dbReference>
<dbReference type="Pfam" id="PF11443">
    <property type="entry name" value="DUF2828"/>
    <property type="match status" value="1"/>
</dbReference>
<protein>
    <submittedName>
        <fullName evidence="4">Uncharacterized protein</fullName>
    </submittedName>
</protein>
<organism evidence="4 5">
    <name type="scientific">Aaosphaeria arxii CBS 175.79</name>
    <dbReference type="NCBI Taxonomy" id="1450172"/>
    <lineage>
        <taxon>Eukaryota</taxon>
        <taxon>Fungi</taxon>
        <taxon>Dikarya</taxon>
        <taxon>Ascomycota</taxon>
        <taxon>Pezizomycotina</taxon>
        <taxon>Dothideomycetes</taxon>
        <taxon>Pleosporomycetidae</taxon>
        <taxon>Pleosporales</taxon>
        <taxon>Pleosporales incertae sedis</taxon>
        <taxon>Aaosphaeria</taxon>
    </lineage>
</organism>
<evidence type="ECO:0000256" key="1">
    <source>
        <dbReference type="SAM" id="MobiDB-lite"/>
    </source>
</evidence>
<dbReference type="EMBL" id="ML978066">
    <property type="protein sequence ID" value="KAF2021974.1"/>
    <property type="molecule type" value="Genomic_DNA"/>
</dbReference>